<dbReference type="InterPro" id="IPR019734">
    <property type="entry name" value="TPR_rpt"/>
</dbReference>
<dbReference type="PROSITE" id="PS50294">
    <property type="entry name" value="WD_REPEATS_REGION"/>
    <property type="match status" value="1"/>
</dbReference>
<organism evidence="5 6">
    <name type="scientific">Chironomus riparius</name>
    <dbReference type="NCBI Taxonomy" id="315576"/>
    <lineage>
        <taxon>Eukaryota</taxon>
        <taxon>Metazoa</taxon>
        <taxon>Ecdysozoa</taxon>
        <taxon>Arthropoda</taxon>
        <taxon>Hexapoda</taxon>
        <taxon>Insecta</taxon>
        <taxon>Pterygota</taxon>
        <taxon>Neoptera</taxon>
        <taxon>Endopterygota</taxon>
        <taxon>Diptera</taxon>
        <taxon>Nematocera</taxon>
        <taxon>Chironomoidea</taxon>
        <taxon>Chironomidae</taxon>
        <taxon>Chironominae</taxon>
        <taxon>Chironomus</taxon>
    </lineage>
</organism>
<dbReference type="AlphaFoldDB" id="A0A9N9WQI5"/>
<keyword evidence="4" id="KW-0802">TPR repeat</keyword>
<evidence type="ECO:0000313" key="6">
    <source>
        <dbReference type="Proteomes" id="UP001153620"/>
    </source>
</evidence>
<dbReference type="PROSITE" id="PS50082">
    <property type="entry name" value="WD_REPEATS_2"/>
    <property type="match status" value="2"/>
</dbReference>
<dbReference type="InterPro" id="IPR036322">
    <property type="entry name" value="WD40_repeat_dom_sf"/>
</dbReference>
<dbReference type="Gene3D" id="2.130.10.10">
    <property type="entry name" value="YVTN repeat-like/Quinoprotein amine dehydrogenase"/>
    <property type="match status" value="2"/>
</dbReference>
<evidence type="ECO:0000256" key="2">
    <source>
        <dbReference type="ARBA" id="ARBA00022737"/>
    </source>
</evidence>
<dbReference type="InterPro" id="IPR045151">
    <property type="entry name" value="DCAF8"/>
</dbReference>
<feature type="repeat" description="WD" evidence="3">
    <location>
        <begin position="507"/>
        <end position="548"/>
    </location>
</feature>
<evidence type="ECO:0000313" key="5">
    <source>
        <dbReference type="EMBL" id="CAG9802330.1"/>
    </source>
</evidence>
<keyword evidence="1 3" id="KW-0853">WD repeat</keyword>
<evidence type="ECO:0008006" key="7">
    <source>
        <dbReference type="Google" id="ProtNLM"/>
    </source>
</evidence>
<dbReference type="SUPFAM" id="SSF50978">
    <property type="entry name" value="WD40 repeat-like"/>
    <property type="match status" value="1"/>
</dbReference>
<reference evidence="5" key="1">
    <citation type="submission" date="2022-01" db="EMBL/GenBank/DDBJ databases">
        <authorList>
            <person name="King R."/>
        </authorList>
    </citation>
    <scope>NUCLEOTIDE SEQUENCE</scope>
</reference>
<dbReference type="GO" id="GO:0005737">
    <property type="term" value="C:cytoplasm"/>
    <property type="evidence" value="ECO:0007669"/>
    <property type="project" value="TreeGrafter"/>
</dbReference>
<dbReference type="Pfam" id="PF00400">
    <property type="entry name" value="WD40"/>
    <property type="match status" value="3"/>
</dbReference>
<dbReference type="GO" id="GO:0045717">
    <property type="term" value="P:negative regulation of fatty acid biosynthetic process"/>
    <property type="evidence" value="ECO:0007669"/>
    <property type="project" value="TreeGrafter"/>
</dbReference>
<proteinExistence type="predicted"/>
<dbReference type="EMBL" id="OU895878">
    <property type="protein sequence ID" value="CAG9802330.1"/>
    <property type="molecule type" value="Genomic_DNA"/>
</dbReference>
<dbReference type="SMART" id="SM00320">
    <property type="entry name" value="WD40"/>
    <property type="match status" value="7"/>
</dbReference>
<evidence type="ECO:0000256" key="1">
    <source>
        <dbReference type="ARBA" id="ARBA00022574"/>
    </source>
</evidence>
<protein>
    <recommendedName>
        <fullName evidence="7">WD and tetratricopeptide repeats protein 1</fullName>
    </recommendedName>
</protein>
<sequence>MNIIEILRNRENNSKNIQFKNLQTYDTFIDRLDLQSKLHGHDGCVNCLEFNTKGSILASASDDLQVFLWDPYRNKVISSFQTPHRGNIFSVKFLPKSNDNQIVTGAADHCVFAYDLHHPEDPIFKCRCHQSRVKRIAVAPELPSVFFSSSEDGCIFQIDLREPHTCHSDAKIVLIDLKNHQEYVETKCVAVNPRRPEQIAIGCNDCYARIYDRRMISLMKIGSDSPDNLTKDCVQYYAPGHLQNLAENGNKTVTFVAFSPNGNELLVNYGAEQIYLFDIDKAEAPIYLNLPRLPPEPAPKSSRNEKADSIKASGNELLEYENYIQAIRKYTEAIQIAPNNPVLYLNRATALMRRKYLGDVYEALRDCHRALHLDPHYIKAHFRLARSLFEINQLTLSNDCLRELKMRFTSHETDQSVRMLEQDITQALSNRTTPSRDSNPEKLSEKELFWRNAAKDYSQRYIGHCNTKTDIKEANFFGQNGEYIVAGSDDGNFYMWERKTNILRGVYKSDKAIVNCVQPHPTLPLIASSGIDHEISLWSPRTSNESEKCRVESNLVDNLVAENQGHMQNDSFEFGIGPDSICRAS</sequence>
<dbReference type="Proteomes" id="UP001153620">
    <property type="component" value="Chromosome 2"/>
</dbReference>
<dbReference type="PANTHER" id="PTHR15574">
    <property type="entry name" value="WD REPEAT DOMAIN-CONTAINING FAMILY"/>
    <property type="match status" value="1"/>
</dbReference>
<dbReference type="OrthoDB" id="4869960at2759"/>
<dbReference type="SMART" id="SM00028">
    <property type="entry name" value="TPR"/>
    <property type="match status" value="2"/>
</dbReference>
<dbReference type="SUPFAM" id="SSF48452">
    <property type="entry name" value="TPR-like"/>
    <property type="match status" value="1"/>
</dbReference>
<name>A0A9N9WQI5_9DIPT</name>
<dbReference type="InterPro" id="IPR011990">
    <property type="entry name" value="TPR-like_helical_dom_sf"/>
</dbReference>
<dbReference type="Gene3D" id="1.25.40.10">
    <property type="entry name" value="Tetratricopeptide repeat domain"/>
    <property type="match status" value="1"/>
</dbReference>
<reference evidence="5" key="2">
    <citation type="submission" date="2022-10" db="EMBL/GenBank/DDBJ databases">
        <authorList>
            <consortium name="ENA_rothamsted_submissions"/>
            <consortium name="culmorum"/>
            <person name="King R."/>
        </authorList>
    </citation>
    <scope>NUCLEOTIDE SEQUENCE</scope>
</reference>
<feature type="repeat" description="WD" evidence="3">
    <location>
        <begin position="38"/>
        <end position="79"/>
    </location>
</feature>
<dbReference type="PROSITE" id="PS50005">
    <property type="entry name" value="TPR"/>
    <property type="match status" value="1"/>
</dbReference>
<gene>
    <name evidence="5" type="ORF">CHIRRI_LOCUS5242</name>
</gene>
<dbReference type="InterPro" id="IPR015943">
    <property type="entry name" value="WD40/YVTN_repeat-like_dom_sf"/>
</dbReference>
<keyword evidence="2" id="KW-0677">Repeat</keyword>
<evidence type="ECO:0000256" key="3">
    <source>
        <dbReference type="PROSITE-ProRule" id="PRU00221"/>
    </source>
</evidence>
<feature type="repeat" description="TPR" evidence="4">
    <location>
        <begin position="307"/>
        <end position="340"/>
    </location>
</feature>
<accession>A0A9N9WQI5</accession>
<evidence type="ECO:0000256" key="4">
    <source>
        <dbReference type="PROSITE-ProRule" id="PRU00339"/>
    </source>
</evidence>
<keyword evidence="6" id="KW-1185">Reference proteome</keyword>
<dbReference type="GO" id="GO:0080008">
    <property type="term" value="C:Cul4-RING E3 ubiquitin ligase complex"/>
    <property type="evidence" value="ECO:0007669"/>
    <property type="project" value="TreeGrafter"/>
</dbReference>
<dbReference type="InterPro" id="IPR001680">
    <property type="entry name" value="WD40_rpt"/>
</dbReference>
<dbReference type="PANTHER" id="PTHR15574:SF40">
    <property type="entry name" value="WD AND TETRATRICOPEPTIDE REPEATS PROTEIN 1"/>
    <property type="match status" value="1"/>
</dbReference>